<evidence type="ECO:0000313" key="4">
    <source>
        <dbReference type="EMBL" id="EKD30366.1"/>
    </source>
</evidence>
<name>K1XZF9_9BACT</name>
<dbReference type="CDD" id="cd04730">
    <property type="entry name" value="NPD_like"/>
    <property type="match status" value="1"/>
</dbReference>
<dbReference type="GO" id="GO:0018580">
    <property type="term" value="F:nitronate monooxygenase activity"/>
    <property type="evidence" value="ECO:0007669"/>
    <property type="project" value="InterPro"/>
</dbReference>
<accession>K1XZF9</accession>
<keyword evidence="1" id="KW-0285">Flavoprotein</keyword>
<evidence type="ECO:0000256" key="3">
    <source>
        <dbReference type="ARBA" id="ARBA00023002"/>
    </source>
</evidence>
<feature type="non-terminal residue" evidence="4">
    <location>
        <position position="1"/>
    </location>
</feature>
<dbReference type="InterPro" id="IPR013785">
    <property type="entry name" value="Aldolase_TIM"/>
</dbReference>
<comment type="caution">
    <text evidence="4">The sequence shown here is derived from an EMBL/GenBank/DDBJ whole genome shotgun (WGS) entry which is preliminary data.</text>
</comment>
<dbReference type="InterPro" id="IPR004136">
    <property type="entry name" value="NMO"/>
</dbReference>
<evidence type="ECO:0000256" key="2">
    <source>
        <dbReference type="ARBA" id="ARBA00022643"/>
    </source>
</evidence>
<reference evidence="4" key="1">
    <citation type="journal article" date="2012" name="Science">
        <title>Fermentation, hydrogen, and sulfur metabolism in multiple uncultivated bacterial phyla.</title>
        <authorList>
            <person name="Wrighton K.C."/>
            <person name="Thomas B.C."/>
            <person name="Sharon I."/>
            <person name="Miller C.S."/>
            <person name="Castelle C.J."/>
            <person name="VerBerkmoes N.C."/>
            <person name="Wilkins M.J."/>
            <person name="Hettich R.L."/>
            <person name="Lipton M.S."/>
            <person name="Williams K.H."/>
            <person name="Long P.E."/>
            <person name="Banfield J.F."/>
        </authorList>
    </citation>
    <scope>NUCLEOTIDE SEQUENCE [LARGE SCALE GENOMIC DNA]</scope>
</reference>
<keyword evidence="4" id="KW-0223">Dioxygenase</keyword>
<dbReference type="EMBL" id="AMFJ01034075">
    <property type="protein sequence ID" value="EKD30366.1"/>
    <property type="molecule type" value="Genomic_DNA"/>
</dbReference>
<dbReference type="AlphaFoldDB" id="K1XZF9"/>
<proteinExistence type="predicted"/>
<protein>
    <submittedName>
        <fullName evidence="4">2-nitropropane dioxygenase, NPD</fullName>
    </submittedName>
</protein>
<dbReference type="GO" id="GO:0051213">
    <property type="term" value="F:dioxygenase activity"/>
    <property type="evidence" value="ECO:0007669"/>
    <property type="project" value="UniProtKB-KW"/>
</dbReference>
<organism evidence="4">
    <name type="scientific">uncultured bacterium</name>
    <name type="common">gcode 4</name>
    <dbReference type="NCBI Taxonomy" id="1234023"/>
    <lineage>
        <taxon>Bacteria</taxon>
        <taxon>environmental samples</taxon>
    </lineage>
</organism>
<evidence type="ECO:0000256" key="1">
    <source>
        <dbReference type="ARBA" id="ARBA00022630"/>
    </source>
</evidence>
<dbReference type="PANTHER" id="PTHR32332:SF18">
    <property type="entry name" value="2-NITROPROPANE DIOXYGENASE"/>
    <property type="match status" value="1"/>
</dbReference>
<gene>
    <name evidence="4" type="ORF">ACD_78C00075G0002</name>
</gene>
<sequence length="265" mass="30122">LSSARGVRIFLKKWMKKWRIPNAIILEDPSRAAGHLWAQDTKKVNDEETKLENSIPETRAVLQELWLDIPIIAAWGATDRADFDRILALGASWVQMGTRFLATHESGASPEFKESVIRAQEEDIITYTSNAMLPARGLWGSGVFKTAEHQIAHARKCVENCLTHCAYRDGIGVLPNGEMPAQMCILRALVAATEGNPPEADETSLKFVGTSAVRIKTLKSVEEIMNEIAYPKNKHLLKYFLDKFPLKKWIKILWQYFWWNNTKNK</sequence>
<keyword evidence="3" id="KW-0560">Oxidoreductase</keyword>
<dbReference type="Pfam" id="PF03060">
    <property type="entry name" value="NMO"/>
    <property type="match status" value="1"/>
</dbReference>
<keyword evidence="2" id="KW-0288">FMN</keyword>
<dbReference type="PANTHER" id="PTHR32332">
    <property type="entry name" value="2-NITROPROPANE DIOXYGENASE"/>
    <property type="match status" value="1"/>
</dbReference>
<dbReference type="Gene3D" id="3.20.20.70">
    <property type="entry name" value="Aldolase class I"/>
    <property type="match status" value="1"/>
</dbReference>
<dbReference type="SUPFAM" id="SSF51412">
    <property type="entry name" value="Inosine monophosphate dehydrogenase (IMPDH)"/>
    <property type="match status" value="1"/>
</dbReference>